<comment type="caution">
    <text evidence="2">The sequence shown here is derived from an EMBL/GenBank/DDBJ whole genome shotgun (WGS) entry which is preliminary data.</text>
</comment>
<sequence>MRKLYDFMLETFYMPWGEYLGQYKSCGKEVQEDFQYSIYADISLQLFAITIISLSFYYLYLNNRFGRYYSNKSWFITMLINCVIIALLTYLTARNILDRPVCDVSGYLLWISTINFLFAIIGFIILSFVFRLFSSMGKHTPYLTTK</sequence>
<proteinExistence type="predicted"/>
<accession>A0A3M9N736</accession>
<reference evidence="2 3" key="1">
    <citation type="submission" date="2018-11" db="EMBL/GenBank/DDBJ databases">
        <title>Draft genome sequence of Ferruginibacter sp. BO-59.</title>
        <authorList>
            <person name="Im W.T."/>
        </authorList>
    </citation>
    <scope>NUCLEOTIDE SEQUENCE [LARGE SCALE GENOMIC DNA]</scope>
    <source>
        <strain evidence="2 3">BO-59</strain>
    </source>
</reference>
<dbReference type="RefSeq" id="WP_123122237.1">
    <property type="nucleotide sequence ID" value="NZ_RJJR01000018.1"/>
</dbReference>
<keyword evidence="1" id="KW-0472">Membrane</keyword>
<name>A0A3M9N736_9BACT</name>
<feature type="transmembrane region" description="Helical" evidence="1">
    <location>
        <begin position="42"/>
        <end position="61"/>
    </location>
</feature>
<keyword evidence="1" id="KW-0812">Transmembrane</keyword>
<dbReference type="Proteomes" id="UP000267223">
    <property type="component" value="Unassembled WGS sequence"/>
</dbReference>
<evidence type="ECO:0000313" key="2">
    <source>
        <dbReference type="EMBL" id="RNI33612.1"/>
    </source>
</evidence>
<feature type="transmembrane region" description="Helical" evidence="1">
    <location>
        <begin position="107"/>
        <end position="130"/>
    </location>
</feature>
<evidence type="ECO:0000313" key="3">
    <source>
        <dbReference type="Proteomes" id="UP000267223"/>
    </source>
</evidence>
<dbReference type="EMBL" id="RJJR01000018">
    <property type="protein sequence ID" value="RNI33612.1"/>
    <property type="molecule type" value="Genomic_DNA"/>
</dbReference>
<feature type="transmembrane region" description="Helical" evidence="1">
    <location>
        <begin position="73"/>
        <end position="92"/>
    </location>
</feature>
<organism evidence="2 3">
    <name type="scientific">Hanamia caeni</name>
    <dbReference type="NCBI Taxonomy" id="2294116"/>
    <lineage>
        <taxon>Bacteria</taxon>
        <taxon>Pseudomonadati</taxon>
        <taxon>Bacteroidota</taxon>
        <taxon>Chitinophagia</taxon>
        <taxon>Chitinophagales</taxon>
        <taxon>Chitinophagaceae</taxon>
        <taxon>Hanamia</taxon>
    </lineage>
</organism>
<dbReference type="AlphaFoldDB" id="A0A3M9N736"/>
<gene>
    <name evidence="2" type="ORF">EFY79_18505</name>
</gene>
<keyword evidence="1" id="KW-1133">Transmembrane helix</keyword>
<keyword evidence="3" id="KW-1185">Reference proteome</keyword>
<protein>
    <submittedName>
        <fullName evidence="2">Uncharacterized protein</fullName>
    </submittedName>
</protein>
<evidence type="ECO:0000256" key="1">
    <source>
        <dbReference type="SAM" id="Phobius"/>
    </source>
</evidence>